<comment type="similarity">
    <text evidence="1">Belongs to the sigma-54 factor family.</text>
</comment>
<feature type="compositionally biased region" description="Basic and acidic residues" evidence="9">
    <location>
        <begin position="54"/>
        <end position="63"/>
    </location>
</feature>
<dbReference type="Gene3D" id="1.10.10.60">
    <property type="entry name" value="Homeodomain-like"/>
    <property type="match status" value="1"/>
</dbReference>
<dbReference type="Gene3D" id="1.10.10.1330">
    <property type="entry name" value="RNA polymerase sigma-54 factor, core-binding domain"/>
    <property type="match status" value="1"/>
</dbReference>
<dbReference type="PROSITE" id="PS00718">
    <property type="entry name" value="SIGMA54_2"/>
    <property type="match status" value="1"/>
</dbReference>
<dbReference type="InterPro" id="IPR007046">
    <property type="entry name" value="RNA_pol_sigma_54_core-bd"/>
</dbReference>
<evidence type="ECO:0000256" key="1">
    <source>
        <dbReference type="ARBA" id="ARBA00008798"/>
    </source>
</evidence>
<dbReference type="NCBIfam" id="TIGR02395">
    <property type="entry name" value="rpoN_sigma"/>
    <property type="match status" value="1"/>
</dbReference>
<dbReference type="PANTHER" id="PTHR32248">
    <property type="entry name" value="RNA POLYMERASE SIGMA-54 FACTOR"/>
    <property type="match status" value="1"/>
</dbReference>
<dbReference type="NCBIfam" id="NF009118">
    <property type="entry name" value="PRK12469.1"/>
    <property type="match status" value="1"/>
</dbReference>
<dbReference type="GO" id="GO:0016987">
    <property type="term" value="F:sigma factor activity"/>
    <property type="evidence" value="ECO:0007669"/>
    <property type="project" value="UniProtKB-KW"/>
</dbReference>
<dbReference type="PIRSF" id="PIRSF000774">
    <property type="entry name" value="RpoN"/>
    <property type="match status" value="1"/>
</dbReference>
<dbReference type="PANTHER" id="PTHR32248:SF4">
    <property type="entry name" value="RNA POLYMERASE SIGMA-54 FACTOR"/>
    <property type="match status" value="1"/>
</dbReference>
<reference evidence="12" key="1">
    <citation type="submission" date="2019-06" db="EMBL/GenBank/DDBJ databases">
        <authorList>
            <person name="Murdoch R.W."/>
            <person name="Fathepure B."/>
        </authorList>
    </citation>
    <scope>NUCLEOTIDE SEQUENCE</scope>
</reference>
<feature type="domain" description="RNA polymerase sigma factor 54 core-binding" evidence="11">
    <location>
        <begin position="125"/>
        <end position="317"/>
    </location>
</feature>
<dbReference type="PRINTS" id="PR00045">
    <property type="entry name" value="SIGMA54FCT"/>
</dbReference>
<keyword evidence="5" id="KW-0805">Transcription regulation</keyword>
<keyword evidence="2" id="KW-0240">DNA-directed RNA polymerase</keyword>
<proteinExistence type="inferred from homology"/>
<evidence type="ECO:0000259" key="11">
    <source>
        <dbReference type="Pfam" id="PF04963"/>
    </source>
</evidence>
<gene>
    <name evidence="12" type="primary">rpoN</name>
    <name evidence="12" type="ORF">KBTEX_01261</name>
</gene>
<organism evidence="12">
    <name type="scientific">uncultured organism</name>
    <dbReference type="NCBI Taxonomy" id="155900"/>
    <lineage>
        <taxon>unclassified sequences</taxon>
        <taxon>environmental samples</taxon>
    </lineage>
</organism>
<dbReference type="NCBIfam" id="NF004595">
    <property type="entry name" value="PRK05932.1-2"/>
    <property type="match status" value="1"/>
</dbReference>
<dbReference type="Pfam" id="PF04963">
    <property type="entry name" value="Sigma54_CBD"/>
    <property type="match status" value="1"/>
</dbReference>
<dbReference type="GO" id="GO:0003677">
    <property type="term" value="F:DNA binding"/>
    <property type="evidence" value="ECO:0007669"/>
    <property type="project" value="UniProtKB-KW"/>
</dbReference>
<dbReference type="AlphaFoldDB" id="A0A5B8RA77"/>
<keyword evidence="4" id="KW-0548">Nucleotidyltransferase</keyword>
<evidence type="ECO:0000256" key="4">
    <source>
        <dbReference type="ARBA" id="ARBA00022695"/>
    </source>
</evidence>
<name>A0A5B8RA77_9ZZZZ</name>
<evidence type="ECO:0000256" key="2">
    <source>
        <dbReference type="ARBA" id="ARBA00022478"/>
    </source>
</evidence>
<evidence type="ECO:0000256" key="9">
    <source>
        <dbReference type="SAM" id="MobiDB-lite"/>
    </source>
</evidence>
<dbReference type="EMBL" id="MN079092">
    <property type="protein sequence ID" value="QEA04943.1"/>
    <property type="molecule type" value="Genomic_DNA"/>
</dbReference>
<dbReference type="Pfam" id="PF00309">
    <property type="entry name" value="Sigma54_AID"/>
    <property type="match status" value="1"/>
</dbReference>
<protein>
    <submittedName>
        <fullName evidence="12">RNA polymerase sigma-54 factor</fullName>
    </submittedName>
</protein>
<dbReference type="InterPro" id="IPR007634">
    <property type="entry name" value="RNA_pol_sigma_54_DNA-bd"/>
</dbReference>
<dbReference type="PROSITE" id="PS50044">
    <property type="entry name" value="SIGMA54_3"/>
    <property type="match status" value="1"/>
</dbReference>
<evidence type="ECO:0000256" key="5">
    <source>
        <dbReference type="ARBA" id="ARBA00023015"/>
    </source>
</evidence>
<keyword evidence="3" id="KW-0808">Transferase</keyword>
<evidence type="ECO:0000256" key="8">
    <source>
        <dbReference type="ARBA" id="ARBA00023163"/>
    </source>
</evidence>
<evidence type="ECO:0000256" key="6">
    <source>
        <dbReference type="ARBA" id="ARBA00023082"/>
    </source>
</evidence>
<dbReference type="GO" id="GO:0001216">
    <property type="term" value="F:DNA-binding transcription activator activity"/>
    <property type="evidence" value="ECO:0007669"/>
    <property type="project" value="InterPro"/>
</dbReference>
<dbReference type="PROSITE" id="PS00717">
    <property type="entry name" value="SIGMA54_1"/>
    <property type="match status" value="1"/>
</dbReference>
<keyword evidence="7" id="KW-0238">DNA-binding</keyword>
<evidence type="ECO:0000256" key="3">
    <source>
        <dbReference type="ARBA" id="ARBA00022679"/>
    </source>
</evidence>
<evidence type="ECO:0000256" key="7">
    <source>
        <dbReference type="ARBA" id="ARBA00023125"/>
    </source>
</evidence>
<dbReference type="GO" id="GO:0006352">
    <property type="term" value="P:DNA-templated transcription initiation"/>
    <property type="evidence" value="ECO:0007669"/>
    <property type="project" value="InterPro"/>
</dbReference>
<dbReference type="Pfam" id="PF04552">
    <property type="entry name" value="Sigma54_DBD"/>
    <property type="match status" value="1"/>
</dbReference>
<keyword evidence="8" id="KW-0804">Transcription</keyword>
<accession>A0A5B8RA77</accession>
<feature type="region of interest" description="Disordered" evidence="9">
    <location>
        <begin position="46"/>
        <end position="100"/>
    </location>
</feature>
<feature type="domain" description="RNA polymerase sigma factor 54 DNA-binding" evidence="10">
    <location>
        <begin position="332"/>
        <end position="489"/>
    </location>
</feature>
<sequence length="491" mass="55496">MKQTLQLRLGQQLTMTPQLQQAIRLLQLPTLELRAEIQEALDSNLMLETEDEHEAATTEEALRDAGTGDSAGQADGEPAAETTNTEDTRLGDDLPVDGSWDDIYDGTTAWSRGSGEDDDYDPVSRLAAASESLREHLIWQIQLGEFTPRAFAIAEAIIDAVSDDGYLNTDEADILAALPGDWAVGHEEFLEVLGEVQRLDPVGVAARDPRECLALQLEQLPEDTPWLAQARLLLDEHLDLLVNRQLAQIKRRMQLDDEALGGIIELIRGLDPHPGLRYGSNNTEYVIPDVFVRREDGRWQVEINPDAFPRVRINADYAAMVRRADRSRENSLMREHLQEARWLIKSLRSRNDTLLRVAHFIVDHQHDFLERGEEFMQPLVLREVAEAVEMHESTISRITNRKYMHTPRGTFEFKYFFSSHVQTADGGECSATAIRARIRRLIAGEDPRRPLSDSRIATILQDEGIHVARRTVAKYREAMAIASSTDRKRLA</sequence>
<dbReference type="GO" id="GO:0016779">
    <property type="term" value="F:nucleotidyltransferase activity"/>
    <property type="evidence" value="ECO:0007669"/>
    <property type="project" value="UniProtKB-KW"/>
</dbReference>
<evidence type="ECO:0000259" key="10">
    <source>
        <dbReference type="Pfam" id="PF04552"/>
    </source>
</evidence>
<dbReference type="GO" id="GO:0000428">
    <property type="term" value="C:DNA-directed RNA polymerase complex"/>
    <property type="evidence" value="ECO:0007669"/>
    <property type="project" value="UniProtKB-KW"/>
</dbReference>
<dbReference type="InterPro" id="IPR000394">
    <property type="entry name" value="RNA_pol_sigma_54"/>
</dbReference>
<evidence type="ECO:0000313" key="12">
    <source>
        <dbReference type="EMBL" id="QEA04943.1"/>
    </source>
</evidence>
<keyword evidence="6" id="KW-0731">Sigma factor</keyword>
<dbReference type="InterPro" id="IPR038709">
    <property type="entry name" value="RpoN_core-bd_sf"/>
</dbReference>